<sequence length="146" mass="15719">MRPSLLVSLLLFSILISDVQAIRLNKGFLPVGHDQIHVGVEVAIHCKDENCSGNIRKLVSKANSNPTATTTTTTISKNDKNGGTKAGSISTGKLNTNGLSEKEESFSVKSSPVSEHREASPEHYPDILDIAGMDYSPAKRKPPIHN</sequence>
<feature type="compositionally biased region" description="Polar residues" evidence="1">
    <location>
        <begin position="87"/>
        <end position="99"/>
    </location>
</feature>
<dbReference type="AlphaFoldDB" id="A0A7J7HXB0"/>
<dbReference type="PANTHER" id="PTHR33743">
    <property type="entry name" value="PROTEIN GOLVEN 6-RELATED"/>
    <property type="match status" value="1"/>
</dbReference>
<dbReference type="EMBL" id="JACBKZ010000002">
    <property type="protein sequence ID" value="KAF5956881.1"/>
    <property type="molecule type" value="Genomic_DNA"/>
</dbReference>
<proteinExistence type="predicted"/>
<evidence type="ECO:0000256" key="2">
    <source>
        <dbReference type="SAM" id="SignalP"/>
    </source>
</evidence>
<dbReference type="InterPro" id="IPR049306">
    <property type="entry name" value="GLV1-2"/>
</dbReference>
<comment type="caution">
    <text evidence="3">The sequence shown here is derived from an EMBL/GenBank/DDBJ whole genome shotgun (WGS) entry which is preliminary data.</text>
</comment>
<protein>
    <submittedName>
        <fullName evidence="3">Uncharacterized protein</fullName>
    </submittedName>
</protein>
<keyword evidence="4" id="KW-1185">Reference proteome</keyword>
<evidence type="ECO:0000313" key="4">
    <source>
        <dbReference type="Proteomes" id="UP000593564"/>
    </source>
</evidence>
<accession>A0A7J7HXB0</accession>
<feature type="chain" id="PRO_5029828836" evidence="2">
    <location>
        <begin position="22"/>
        <end position="146"/>
    </location>
</feature>
<gene>
    <name evidence="3" type="ORF">HYC85_004106</name>
</gene>
<dbReference type="Pfam" id="PF21529">
    <property type="entry name" value="GLV1-2"/>
    <property type="match status" value="1"/>
</dbReference>
<reference evidence="4" key="1">
    <citation type="journal article" date="2020" name="Nat. Commun.">
        <title>Genome assembly of wild tea tree DASZ reveals pedigree and selection history of tea varieties.</title>
        <authorList>
            <person name="Zhang W."/>
            <person name="Zhang Y."/>
            <person name="Qiu H."/>
            <person name="Guo Y."/>
            <person name="Wan H."/>
            <person name="Zhang X."/>
            <person name="Scossa F."/>
            <person name="Alseekh S."/>
            <person name="Zhang Q."/>
            <person name="Wang P."/>
            <person name="Xu L."/>
            <person name="Schmidt M.H."/>
            <person name="Jia X."/>
            <person name="Li D."/>
            <person name="Zhu A."/>
            <person name="Guo F."/>
            <person name="Chen W."/>
            <person name="Ni D."/>
            <person name="Usadel B."/>
            <person name="Fernie A.R."/>
            <person name="Wen W."/>
        </authorList>
    </citation>
    <scope>NUCLEOTIDE SEQUENCE [LARGE SCALE GENOMIC DNA]</scope>
    <source>
        <strain evidence="4">cv. G240</strain>
    </source>
</reference>
<dbReference type="PANTHER" id="PTHR33743:SF19">
    <property type="entry name" value="PROTEIN GOLVEN 6"/>
    <property type="match status" value="1"/>
</dbReference>
<feature type="compositionally biased region" description="Basic and acidic residues" evidence="1">
    <location>
        <begin position="114"/>
        <end position="126"/>
    </location>
</feature>
<feature type="region of interest" description="Disordered" evidence="1">
    <location>
        <begin position="63"/>
        <end position="146"/>
    </location>
</feature>
<name>A0A7J7HXB0_CAMSI</name>
<organism evidence="3 4">
    <name type="scientific">Camellia sinensis</name>
    <name type="common">Tea plant</name>
    <name type="synonym">Thea sinensis</name>
    <dbReference type="NCBI Taxonomy" id="4442"/>
    <lineage>
        <taxon>Eukaryota</taxon>
        <taxon>Viridiplantae</taxon>
        <taxon>Streptophyta</taxon>
        <taxon>Embryophyta</taxon>
        <taxon>Tracheophyta</taxon>
        <taxon>Spermatophyta</taxon>
        <taxon>Magnoliopsida</taxon>
        <taxon>eudicotyledons</taxon>
        <taxon>Gunneridae</taxon>
        <taxon>Pentapetalae</taxon>
        <taxon>asterids</taxon>
        <taxon>Ericales</taxon>
        <taxon>Theaceae</taxon>
        <taxon>Camellia</taxon>
    </lineage>
</organism>
<dbReference type="Proteomes" id="UP000593564">
    <property type="component" value="Unassembled WGS sequence"/>
</dbReference>
<evidence type="ECO:0000313" key="3">
    <source>
        <dbReference type="EMBL" id="KAF5956881.1"/>
    </source>
</evidence>
<reference evidence="3 4" key="2">
    <citation type="submission" date="2020-07" db="EMBL/GenBank/DDBJ databases">
        <title>Genome assembly of wild tea tree DASZ reveals pedigree and selection history of tea varieties.</title>
        <authorList>
            <person name="Zhang W."/>
        </authorList>
    </citation>
    <scope>NUCLEOTIDE SEQUENCE [LARGE SCALE GENOMIC DNA]</scope>
    <source>
        <strain evidence="4">cv. G240</strain>
        <tissue evidence="3">Leaf</tissue>
    </source>
</reference>
<evidence type="ECO:0000256" key="1">
    <source>
        <dbReference type="SAM" id="MobiDB-lite"/>
    </source>
</evidence>
<keyword evidence="2" id="KW-0732">Signal</keyword>
<feature type="signal peptide" evidence="2">
    <location>
        <begin position="1"/>
        <end position="21"/>
    </location>
</feature>